<organism evidence="11 12">
    <name type="scientific">Candidatus Uhrbacteria bacterium RIFCSPHIGHO2_01_FULL_63_20</name>
    <dbReference type="NCBI Taxonomy" id="1802385"/>
    <lineage>
        <taxon>Bacteria</taxon>
        <taxon>Candidatus Uhriibacteriota</taxon>
    </lineage>
</organism>
<dbReference type="FunFam" id="3.30.70.1660:FF:000004">
    <property type="entry name" value="Peptide chain release factor 1"/>
    <property type="match status" value="1"/>
</dbReference>
<keyword evidence="4 7" id="KW-0488">Methylation</keyword>
<evidence type="ECO:0000256" key="1">
    <source>
        <dbReference type="ARBA" id="ARBA00002986"/>
    </source>
</evidence>
<dbReference type="Proteomes" id="UP000177885">
    <property type="component" value="Unassembled WGS sequence"/>
</dbReference>
<reference evidence="11 12" key="1">
    <citation type="journal article" date="2016" name="Nat. Commun.">
        <title>Thousands of microbial genomes shed light on interconnected biogeochemical processes in an aquifer system.</title>
        <authorList>
            <person name="Anantharaman K."/>
            <person name="Brown C.T."/>
            <person name="Hug L.A."/>
            <person name="Sharon I."/>
            <person name="Castelle C.J."/>
            <person name="Probst A.J."/>
            <person name="Thomas B.C."/>
            <person name="Singh A."/>
            <person name="Wilkins M.J."/>
            <person name="Karaoz U."/>
            <person name="Brodie E.L."/>
            <person name="Williams K.H."/>
            <person name="Hubbard S.S."/>
            <person name="Banfield J.F."/>
        </authorList>
    </citation>
    <scope>NUCLEOTIDE SEQUENCE [LARGE SCALE GENOMIC DNA]</scope>
</reference>
<comment type="PTM">
    <text evidence="7">Methylated by PrmC. Methylation increases the termination efficiency of RF1.</text>
</comment>
<sequence length="360" mass="39742">MDLLQELERARGRVAELEARLAEPGILADPKKLRVVNADYLDAKELVEIGQRYADARGALESAKATLSESTEADMRALAQDEIDELTAKLPRLEEAFTLALLPPDPLDKKDIIMEIRAGTGGDEAAIFAGDLLRAYTLFAERQGWKVSPVTMSRGEAGGFKEAVIEIDGKNVYSMLKFESGVHRVQRVPETEKAGRVHTSTATVAVMPEAEAIDVDLDPKDLKIETSTSRGAGGQSVNTTYSAIRMTHLPTGITVQCQDERSQTQNRERAMQIMRARVFAYEQEKAAKERSAERKSQIGSGDRSEKIRTYNFPQDRVTDHRIGENFHNIPGIMNGDLDPLIDALTAAELKERFEALSKGA</sequence>
<evidence type="ECO:0000256" key="4">
    <source>
        <dbReference type="ARBA" id="ARBA00022481"/>
    </source>
</evidence>
<dbReference type="NCBIfam" id="NF001859">
    <property type="entry name" value="PRK00591.1"/>
    <property type="match status" value="1"/>
</dbReference>
<keyword evidence="5 7" id="KW-0963">Cytoplasm</keyword>
<gene>
    <name evidence="7" type="primary">prfA</name>
    <name evidence="11" type="ORF">A2856_03130</name>
</gene>
<dbReference type="AlphaFoldDB" id="A0A1F7TL92"/>
<dbReference type="FunFam" id="3.30.160.20:FF:000004">
    <property type="entry name" value="Peptide chain release factor 1"/>
    <property type="match status" value="1"/>
</dbReference>
<dbReference type="Gene3D" id="6.10.140.1950">
    <property type="match status" value="1"/>
</dbReference>
<accession>A0A1F7TL92</accession>
<dbReference type="InterPro" id="IPR045853">
    <property type="entry name" value="Pep_chain_release_fac_I_sf"/>
</dbReference>
<evidence type="ECO:0000256" key="8">
    <source>
        <dbReference type="NCBIfam" id="TIGR00019"/>
    </source>
</evidence>
<dbReference type="InterPro" id="IPR000352">
    <property type="entry name" value="Pep_chain_release_fac_I"/>
</dbReference>
<dbReference type="HAMAP" id="MF_00093">
    <property type="entry name" value="Rel_fac_1"/>
    <property type="match status" value="1"/>
</dbReference>
<comment type="caution">
    <text evidence="11">The sequence shown here is derived from an EMBL/GenBank/DDBJ whole genome shotgun (WGS) entry which is preliminary data.</text>
</comment>
<dbReference type="NCBIfam" id="TIGR00019">
    <property type="entry name" value="prfA"/>
    <property type="match status" value="1"/>
</dbReference>
<evidence type="ECO:0000256" key="2">
    <source>
        <dbReference type="ARBA" id="ARBA00004496"/>
    </source>
</evidence>
<dbReference type="GO" id="GO:0016149">
    <property type="term" value="F:translation release factor activity, codon specific"/>
    <property type="evidence" value="ECO:0007669"/>
    <property type="project" value="UniProtKB-UniRule"/>
</dbReference>
<dbReference type="InterPro" id="IPR050057">
    <property type="entry name" value="Prokaryotic/Mito_RF"/>
</dbReference>
<dbReference type="GO" id="GO:0005829">
    <property type="term" value="C:cytosol"/>
    <property type="evidence" value="ECO:0007669"/>
    <property type="project" value="UniProtKB-ARBA"/>
</dbReference>
<dbReference type="Gene3D" id="3.30.160.20">
    <property type="match status" value="1"/>
</dbReference>
<dbReference type="InterPro" id="IPR004373">
    <property type="entry name" value="RF-1"/>
</dbReference>
<comment type="function">
    <text evidence="1 7">Peptide chain release factor 1 directs the termination of translation in response to the peptide chain termination codons UAG and UAA.</text>
</comment>
<dbReference type="PANTHER" id="PTHR43804">
    <property type="entry name" value="LD18447P"/>
    <property type="match status" value="1"/>
</dbReference>
<proteinExistence type="inferred from homology"/>
<comment type="subcellular location">
    <subcellularLocation>
        <location evidence="2 7">Cytoplasm</location>
    </subcellularLocation>
</comment>
<dbReference type="Gene3D" id="3.30.70.1660">
    <property type="match status" value="1"/>
</dbReference>
<name>A0A1F7TL92_9BACT</name>
<evidence type="ECO:0000256" key="3">
    <source>
        <dbReference type="ARBA" id="ARBA00010835"/>
    </source>
</evidence>
<evidence type="ECO:0000313" key="12">
    <source>
        <dbReference type="Proteomes" id="UP000177885"/>
    </source>
</evidence>
<dbReference type="PANTHER" id="PTHR43804:SF7">
    <property type="entry name" value="LD18447P"/>
    <property type="match status" value="1"/>
</dbReference>
<dbReference type="SUPFAM" id="SSF75620">
    <property type="entry name" value="Release factor"/>
    <property type="match status" value="1"/>
</dbReference>
<feature type="modified residue" description="N5-methylglutamine" evidence="7">
    <location>
        <position position="235"/>
    </location>
</feature>
<dbReference type="EMBL" id="MGDT01000006">
    <property type="protein sequence ID" value="OGL66732.1"/>
    <property type="molecule type" value="Genomic_DNA"/>
</dbReference>
<protein>
    <recommendedName>
        <fullName evidence="7 8">Peptide chain release factor 1</fullName>
        <shortName evidence="7">RF-1</shortName>
    </recommendedName>
</protein>
<dbReference type="Pfam" id="PF00472">
    <property type="entry name" value="RF-1"/>
    <property type="match status" value="1"/>
</dbReference>
<evidence type="ECO:0000256" key="7">
    <source>
        <dbReference type="HAMAP-Rule" id="MF_00093"/>
    </source>
</evidence>
<feature type="region of interest" description="Disordered" evidence="9">
    <location>
        <begin position="286"/>
        <end position="306"/>
    </location>
</feature>
<feature type="domain" description="Peptide chain release factor" evidence="10">
    <location>
        <begin position="64"/>
        <end position="179"/>
    </location>
</feature>
<evidence type="ECO:0000256" key="5">
    <source>
        <dbReference type="ARBA" id="ARBA00022490"/>
    </source>
</evidence>
<dbReference type="STRING" id="1802385.A2856_03130"/>
<keyword evidence="6 7" id="KW-0648">Protein biosynthesis</keyword>
<evidence type="ECO:0000256" key="6">
    <source>
        <dbReference type="ARBA" id="ARBA00022917"/>
    </source>
</evidence>
<dbReference type="InterPro" id="IPR005139">
    <property type="entry name" value="PCRF"/>
</dbReference>
<dbReference type="Pfam" id="PF03462">
    <property type="entry name" value="PCRF"/>
    <property type="match status" value="1"/>
</dbReference>
<comment type="similarity">
    <text evidence="3 7">Belongs to the prokaryotic/mitochondrial release factor family.</text>
</comment>
<evidence type="ECO:0000313" key="11">
    <source>
        <dbReference type="EMBL" id="OGL66732.1"/>
    </source>
</evidence>
<dbReference type="FunFam" id="3.30.70.1660:FF:000002">
    <property type="entry name" value="Peptide chain release factor 1"/>
    <property type="match status" value="1"/>
</dbReference>
<evidence type="ECO:0000259" key="10">
    <source>
        <dbReference type="SMART" id="SM00937"/>
    </source>
</evidence>
<evidence type="ECO:0000256" key="9">
    <source>
        <dbReference type="SAM" id="MobiDB-lite"/>
    </source>
</evidence>
<dbReference type="SMART" id="SM00937">
    <property type="entry name" value="PCRF"/>
    <property type="match status" value="1"/>
</dbReference>